<protein>
    <recommendedName>
        <fullName evidence="1">bis(5'-nucleosyl)-tetraphosphatase (symmetrical)</fullName>
        <ecNumber evidence="1">3.6.1.41</ecNumber>
    </recommendedName>
</protein>
<evidence type="ECO:0000256" key="4">
    <source>
        <dbReference type="ARBA" id="ARBA00022801"/>
    </source>
</evidence>
<evidence type="ECO:0000256" key="2">
    <source>
        <dbReference type="ARBA" id="ARBA00022723"/>
    </source>
</evidence>
<dbReference type="PANTHER" id="PTHR35795:SF1">
    <property type="entry name" value="BIS(5'-NUCLEOSYL)-TETRAPHOSPHATASE, SYMMETRICAL"/>
    <property type="match status" value="1"/>
</dbReference>
<keyword evidence="5" id="KW-0408">Iron</keyword>
<dbReference type="EMBL" id="JAFBEC010000006">
    <property type="protein sequence ID" value="MBM7633140.1"/>
    <property type="molecule type" value="Genomic_DNA"/>
</dbReference>
<organism evidence="8 9">
    <name type="scientific">Geomicrobium sediminis</name>
    <dbReference type="NCBI Taxonomy" id="1347788"/>
    <lineage>
        <taxon>Bacteria</taxon>
        <taxon>Bacillati</taxon>
        <taxon>Bacillota</taxon>
        <taxon>Bacilli</taxon>
        <taxon>Bacillales</taxon>
        <taxon>Geomicrobium</taxon>
    </lineage>
</organism>
<dbReference type="Pfam" id="PF01966">
    <property type="entry name" value="HD"/>
    <property type="match status" value="1"/>
</dbReference>
<evidence type="ECO:0000256" key="6">
    <source>
        <dbReference type="ARBA" id="ARBA00049417"/>
    </source>
</evidence>
<evidence type="ECO:0000313" key="9">
    <source>
        <dbReference type="Proteomes" id="UP000741863"/>
    </source>
</evidence>
<dbReference type="InterPro" id="IPR006675">
    <property type="entry name" value="HDIG_dom"/>
</dbReference>
<evidence type="ECO:0000259" key="7">
    <source>
        <dbReference type="PROSITE" id="PS51831"/>
    </source>
</evidence>
<evidence type="ECO:0000313" key="8">
    <source>
        <dbReference type="EMBL" id="MBM7633140.1"/>
    </source>
</evidence>
<keyword evidence="9" id="KW-1185">Reference proteome</keyword>
<dbReference type="CDD" id="cd00077">
    <property type="entry name" value="HDc"/>
    <property type="match status" value="1"/>
</dbReference>
<dbReference type="Proteomes" id="UP000741863">
    <property type="component" value="Unassembled WGS sequence"/>
</dbReference>
<keyword evidence="3" id="KW-0547">Nucleotide-binding</keyword>
<dbReference type="InterPro" id="IPR051094">
    <property type="entry name" value="Diverse_Catalytic_Enzymes"/>
</dbReference>
<dbReference type="InterPro" id="IPR003607">
    <property type="entry name" value="HD/PDEase_dom"/>
</dbReference>
<dbReference type="InterPro" id="IPR006674">
    <property type="entry name" value="HD_domain"/>
</dbReference>
<reference evidence="8 9" key="1">
    <citation type="submission" date="2021-01" db="EMBL/GenBank/DDBJ databases">
        <title>Genomic Encyclopedia of Type Strains, Phase IV (KMG-IV): sequencing the most valuable type-strain genomes for metagenomic binning, comparative biology and taxonomic classification.</title>
        <authorList>
            <person name="Goeker M."/>
        </authorList>
    </citation>
    <scope>NUCLEOTIDE SEQUENCE [LARGE SCALE GENOMIC DNA]</scope>
    <source>
        <strain evidence="8 9">DSM 25540</strain>
    </source>
</reference>
<evidence type="ECO:0000256" key="5">
    <source>
        <dbReference type="ARBA" id="ARBA00023004"/>
    </source>
</evidence>
<evidence type="ECO:0000256" key="3">
    <source>
        <dbReference type="ARBA" id="ARBA00022741"/>
    </source>
</evidence>
<gene>
    <name evidence="8" type="ORF">JOD17_002234</name>
</gene>
<keyword evidence="4 8" id="KW-0378">Hydrolase</keyword>
<comment type="catalytic activity">
    <reaction evidence="6">
        <text>P(1),P(4)-bis(5'-adenosyl) tetraphosphate + H2O = 2 ADP + 2 H(+)</text>
        <dbReference type="Rhea" id="RHEA:24252"/>
        <dbReference type="ChEBI" id="CHEBI:15377"/>
        <dbReference type="ChEBI" id="CHEBI:15378"/>
        <dbReference type="ChEBI" id="CHEBI:58141"/>
        <dbReference type="ChEBI" id="CHEBI:456216"/>
        <dbReference type="EC" id="3.6.1.41"/>
    </reaction>
</comment>
<sequence length="206" mass="23728">MITISLIEEIRRLINDEDSFETQVQKIFVAYHCVPIFDHSLEVAREAKALAKTYGEDAYGAFRAGLLHDIGGIIPNENRVSVATKLEIDLYEEEHTVPMIIHQKISKVIAKEIFHIEDQNVLTAIETHTTLHKKPSALDHIVFLADKLKWDQGGEPPYGDELRRAMQQSLEYGSFYFIDQLYHSPSLKIIHPWLRDAYERLKATNE</sequence>
<accession>A0ABS2PCH4</accession>
<name>A0ABS2PCH4_9BACL</name>
<dbReference type="RefSeq" id="WP_204697696.1">
    <property type="nucleotide sequence ID" value="NZ_JAFBEC010000006.1"/>
</dbReference>
<dbReference type="GO" id="GO:0016787">
    <property type="term" value="F:hydrolase activity"/>
    <property type="evidence" value="ECO:0007669"/>
    <property type="project" value="UniProtKB-KW"/>
</dbReference>
<dbReference type="PANTHER" id="PTHR35795">
    <property type="entry name" value="SLR1885 PROTEIN"/>
    <property type="match status" value="1"/>
</dbReference>
<proteinExistence type="predicted"/>
<dbReference type="InterPro" id="IPR005249">
    <property type="entry name" value="YqeK"/>
</dbReference>
<dbReference type="PROSITE" id="PS51831">
    <property type="entry name" value="HD"/>
    <property type="match status" value="1"/>
</dbReference>
<dbReference type="EC" id="3.6.1.41" evidence="1"/>
<dbReference type="SUPFAM" id="SSF109604">
    <property type="entry name" value="HD-domain/PDEase-like"/>
    <property type="match status" value="1"/>
</dbReference>
<keyword evidence="2" id="KW-0479">Metal-binding</keyword>
<dbReference type="NCBIfam" id="TIGR00277">
    <property type="entry name" value="HDIG"/>
    <property type="match status" value="1"/>
</dbReference>
<comment type="caution">
    <text evidence="8">The sequence shown here is derived from an EMBL/GenBank/DDBJ whole genome shotgun (WGS) entry which is preliminary data.</text>
</comment>
<feature type="domain" description="HD" evidence="7">
    <location>
        <begin position="36"/>
        <end position="151"/>
    </location>
</feature>
<evidence type="ECO:0000256" key="1">
    <source>
        <dbReference type="ARBA" id="ARBA00012506"/>
    </source>
</evidence>
<dbReference type="NCBIfam" id="TIGR00488">
    <property type="entry name" value="bis(5'-nucleosyl)-tetraphosphatase (symmetrical) YqeK"/>
    <property type="match status" value="1"/>
</dbReference>
<dbReference type="Gene3D" id="1.10.3210.10">
    <property type="entry name" value="Hypothetical protein af1432"/>
    <property type="match status" value="1"/>
</dbReference>